<organism evidence="10 11">
    <name type="scientific">Candidatus Coproplasma avicola</name>
    <dbReference type="NCBI Taxonomy" id="2840744"/>
    <lineage>
        <taxon>Bacteria</taxon>
        <taxon>Bacillati</taxon>
        <taxon>Bacillota</taxon>
        <taxon>Clostridia</taxon>
        <taxon>Eubacteriales</taxon>
        <taxon>Candidatus Coproplasma</taxon>
    </lineage>
</organism>
<evidence type="ECO:0000259" key="9">
    <source>
        <dbReference type="PROSITE" id="PS50146"/>
    </source>
</evidence>
<dbReference type="Proteomes" id="UP000823913">
    <property type="component" value="Unassembled WGS sequence"/>
</dbReference>
<keyword evidence="7" id="KW-0594">Phospholipid biosynthesis</keyword>
<keyword evidence="7" id="KW-0443">Lipid metabolism</keyword>
<evidence type="ECO:0000256" key="8">
    <source>
        <dbReference type="ARBA" id="ARBA00023264"/>
    </source>
</evidence>
<dbReference type="InterPro" id="IPR017438">
    <property type="entry name" value="ATP-NAD_kinase_N"/>
</dbReference>
<evidence type="ECO:0000256" key="3">
    <source>
        <dbReference type="ARBA" id="ARBA00022679"/>
    </source>
</evidence>
<comment type="similarity">
    <text evidence="2">Belongs to the diacylglycerol/lipid kinase family.</text>
</comment>
<accession>A0A9D1J9M7</accession>
<dbReference type="InterPro" id="IPR001206">
    <property type="entry name" value="Diacylglycerol_kinase_cat_dom"/>
</dbReference>
<dbReference type="GO" id="GO:0005524">
    <property type="term" value="F:ATP binding"/>
    <property type="evidence" value="ECO:0007669"/>
    <property type="project" value="UniProtKB-KW"/>
</dbReference>
<keyword evidence="3" id="KW-0808">Transferase</keyword>
<dbReference type="GO" id="GO:0016301">
    <property type="term" value="F:kinase activity"/>
    <property type="evidence" value="ECO:0007669"/>
    <property type="project" value="UniProtKB-KW"/>
</dbReference>
<reference evidence="10" key="1">
    <citation type="submission" date="2020-10" db="EMBL/GenBank/DDBJ databases">
        <authorList>
            <person name="Gilroy R."/>
        </authorList>
    </citation>
    <scope>NUCLEOTIDE SEQUENCE</scope>
    <source>
        <strain evidence="10">ChiW16-3235</strain>
    </source>
</reference>
<evidence type="ECO:0000256" key="4">
    <source>
        <dbReference type="ARBA" id="ARBA00022741"/>
    </source>
</evidence>
<protein>
    <submittedName>
        <fullName evidence="10">YegS/Rv2252/BmrU family lipid kinase</fullName>
    </submittedName>
</protein>
<keyword evidence="4" id="KW-0547">Nucleotide-binding</keyword>
<evidence type="ECO:0000313" key="10">
    <source>
        <dbReference type="EMBL" id="HIR67521.1"/>
    </source>
</evidence>
<keyword evidence="7" id="KW-0444">Lipid biosynthesis</keyword>
<sequence>MYHIIVNSTRLKGKNADSIDIVKSVFDRAGKQYEFHYTEHAGHAKEIAAELTASGEKTRLVAMGGDGTLHEVLNGIKNPAMCRLGVIPIGTGNDFSTAAGIPEDNIKYAAQIIAFRAPVFIDYISLSTGLRSLNAVGCGMDVDVLKRTYASNRTGKSKYYYGFIKSVFKYRARSFSVEIDGGKRRHYNGLIACLGNGRQIGGGIKLFPRAKIDDGKLDFMIVDYLSVFKTIIAFAKLAFGKLNTIKEVTQSRCKKAVIYPESKQFTIQAEGELYDYANLESITAEIVSGKLRFYLPAHD</sequence>
<dbReference type="Gene3D" id="2.60.200.40">
    <property type="match status" value="1"/>
</dbReference>
<dbReference type="InterPro" id="IPR005218">
    <property type="entry name" value="Diacylglycerol/lipid_kinase"/>
</dbReference>
<name>A0A9D1J9M7_9FIRM</name>
<proteinExistence type="inferred from homology"/>
<evidence type="ECO:0000313" key="11">
    <source>
        <dbReference type="Proteomes" id="UP000823913"/>
    </source>
</evidence>
<dbReference type="AlphaFoldDB" id="A0A9D1J9M7"/>
<dbReference type="PROSITE" id="PS50146">
    <property type="entry name" value="DAGK"/>
    <property type="match status" value="1"/>
</dbReference>
<feature type="domain" description="DAGKc" evidence="9">
    <location>
        <begin position="1"/>
        <end position="130"/>
    </location>
</feature>
<evidence type="ECO:0000256" key="1">
    <source>
        <dbReference type="ARBA" id="ARBA00001946"/>
    </source>
</evidence>
<keyword evidence="8" id="KW-1208">Phospholipid metabolism</keyword>
<keyword evidence="6" id="KW-0067">ATP-binding</keyword>
<dbReference type="PANTHER" id="PTHR12358">
    <property type="entry name" value="SPHINGOSINE KINASE"/>
    <property type="match status" value="1"/>
</dbReference>
<dbReference type="Gene3D" id="3.40.50.10330">
    <property type="entry name" value="Probable inorganic polyphosphate/atp-NAD kinase, domain 1"/>
    <property type="match status" value="1"/>
</dbReference>
<evidence type="ECO:0000256" key="5">
    <source>
        <dbReference type="ARBA" id="ARBA00022777"/>
    </source>
</evidence>
<dbReference type="Pfam" id="PF00781">
    <property type="entry name" value="DAGK_cat"/>
    <property type="match status" value="1"/>
</dbReference>
<dbReference type="NCBIfam" id="TIGR00147">
    <property type="entry name" value="YegS/Rv2252/BmrU family lipid kinase"/>
    <property type="match status" value="1"/>
</dbReference>
<evidence type="ECO:0000256" key="6">
    <source>
        <dbReference type="ARBA" id="ARBA00022840"/>
    </source>
</evidence>
<comment type="caution">
    <text evidence="10">The sequence shown here is derived from an EMBL/GenBank/DDBJ whole genome shotgun (WGS) entry which is preliminary data.</text>
</comment>
<dbReference type="SUPFAM" id="SSF111331">
    <property type="entry name" value="NAD kinase/diacylglycerol kinase-like"/>
    <property type="match status" value="1"/>
</dbReference>
<dbReference type="InterPro" id="IPR045540">
    <property type="entry name" value="YegS/DAGK_C"/>
</dbReference>
<evidence type="ECO:0000256" key="7">
    <source>
        <dbReference type="ARBA" id="ARBA00023209"/>
    </source>
</evidence>
<keyword evidence="5 10" id="KW-0418">Kinase</keyword>
<dbReference type="EMBL" id="DVHK01000115">
    <property type="protein sequence ID" value="HIR67521.1"/>
    <property type="molecule type" value="Genomic_DNA"/>
</dbReference>
<comment type="cofactor">
    <cofactor evidence="1">
        <name>Mg(2+)</name>
        <dbReference type="ChEBI" id="CHEBI:18420"/>
    </cofactor>
</comment>
<dbReference type="InterPro" id="IPR050187">
    <property type="entry name" value="Lipid_Phosphate_FormReg"/>
</dbReference>
<reference evidence="10" key="2">
    <citation type="journal article" date="2021" name="PeerJ">
        <title>Extensive microbial diversity within the chicken gut microbiome revealed by metagenomics and culture.</title>
        <authorList>
            <person name="Gilroy R."/>
            <person name="Ravi A."/>
            <person name="Getino M."/>
            <person name="Pursley I."/>
            <person name="Horton D.L."/>
            <person name="Alikhan N.F."/>
            <person name="Baker D."/>
            <person name="Gharbi K."/>
            <person name="Hall N."/>
            <person name="Watson M."/>
            <person name="Adriaenssens E.M."/>
            <person name="Foster-Nyarko E."/>
            <person name="Jarju S."/>
            <person name="Secka A."/>
            <person name="Antonio M."/>
            <person name="Oren A."/>
            <person name="Chaudhuri R.R."/>
            <person name="La Ragione R."/>
            <person name="Hildebrand F."/>
            <person name="Pallen M.J."/>
        </authorList>
    </citation>
    <scope>NUCLEOTIDE SEQUENCE</scope>
    <source>
        <strain evidence="10">ChiW16-3235</strain>
    </source>
</reference>
<evidence type="ECO:0000256" key="2">
    <source>
        <dbReference type="ARBA" id="ARBA00005983"/>
    </source>
</evidence>
<dbReference type="InterPro" id="IPR016064">
    <property type="entry name" value="NAD/diacylglycerol_kinase_sf"/>
</dbReference>
<dbReference type="PANTHER" id="PTHR12358:SF54">
    <property type="entry name" value="SPHINGOSINE KINASE RELATED PROTEIN"/>
    <property type="match status" value="1"/>
</dbReference>
<dbReference type="GO" id="GO:0008654">
    <property type="term" value="P:phospholipid biosynthetic process"/>
    <property type="evidence" value="ECO:0007669"/>
    <property type="project" value="UniProtKB-KW"/>
</dbReference>
<dbReference type="Pfam" id="PF19279">
    <property type="entry name" value="YegS_C"/>
    <property type="match status" value="1"/>
</dbReference>
<gene>
    <name evidence="10" type="ORF">IAB94_05700</name>
</gene>
<dbReference type="SMART" id="SM00046">
    <property type="entry name" value="DAGKc"/>
    <property type="match status" value="1"/>
</dbReference>